<evidence type="ECO:0000256" key="3">
    <source>
        <dbReference type="ARBA" id="ARBA00011296"/>
    </source>
</evidence>
<evidence type="ECO:0000256" key="2">
    <source>
        <dbReference type="ARBA" id="ARBA00008598"/>
    </source>
</evidence>
<dbReference type="GO" id="GO:0009035">
    <property type="term" value="F:type I site-specific deoxyribonuclease activity"/>
    <property type="evidence" value="ECO:0007669"/>
    <property type="project" value="UniProtKB-EC"/>
</dbReference>
<evidence type="ECO:0000256" key="5">
    <source>
        <dbReference type="ARBA" id="ARBA00022741"/>
    </source>
</evidence>
<protein>
    <recommendedName>
        <fullName evidence="11">Type I restriction enzyme endonuclease subunit</fullName>
        <shortName evidence="11">R protein</shortName>
        <ecNumber evidence="11">3.1.21.3</ecNumber>
    </recommendedName>
</protein>
<dbReference type="GO" id="GO:0005524">
    <property type="term" value="F:ATP binding"/>
    <property type="evidence" value="ECO:0007669"/>
    <property type="project" value="UniProtKB-KW"/>
</dbReference>
<accession>A0A077LAT8</accession>
<dbReference type="AlphaFoldDB" id="A0A077LAT8"/>
<feature type="domain" description="Helicase ATP-binding" evidence="12">
    <location>
        <begin position="293"/>
        <end position="463"/>
    </location>
</feature>
<comment type="catalytic activity">
    <reaction evidence="1 11">
        <text>Endonucleolytic cleavage of DNA to give random double-stranded fragments with terminal 5'-phosphates, ATP is simultaneously hydrolyzed.</text>
        <dbReference type="EC" id="3.1.21.3"/>
    </reaction>
</comment>
<keyword evidence="6 11" id="KW-0680">Restriction system</keyword>
<keyword evidence="14" id="KW-1185">Reference proteome</keyword>
<dbReference type="Gene3D" id="3.90.1570.50">
    <property type="match status" value="1"/>
</dbReference>
<dbReference type="InterPro" id="IPR027417">
    <property type="entry name" value="P-loop_NTPase"/>
</dbReference>
<evidence type="ECO:0000313" key="14">
    <source>
        <dbReference type="Proteomes" id="UP000031641"/>
    </source>
</evidence>
<keyword evidence="8 11" id="KW-0378">Hydrolase</keyword>
<keyword evidence="7 13" id="KW-0255">Endonuclease</keyword>
<dbReference type="HOGENOM" id="CLU_004848_2_1_14"/>
<dbReference type="NCBIfam" id="TIGR00348">
    <property type="entry name" value="hsdR"/>
    <property type="match status" value="1"/>
</dbReference>
<proteinExistence type="inferred from homology"/>
<dbReference type="Pfam" id="PF18766">
    <property type="entry name" value="SWI2_SNF2"/>
    <property type="match status" value="1"/>
</dbReference>
<gene>
    <name evidence="13" type="primary">hsdR</name>
    <name evidence="13" type="ORF">MCAN360_0002</name>
</gene>
<organism evidence="13 14">
    <name type="scientific">Metamycoplasma canadense</name>
    <dbReference type="NCBI Taxonomy" id="29554"/>
    <lineage>
        <taxon>Bacteria</taxon>
        <taxon>Bacillati</taxon>
        <taxon>Mycoplasmatota</taxon>
        <taxon>Mycoplasmoidales</taxon>
        <taxon>Metamycoplasmataceae</taxon>
        <taxon>Metamycoplasma</taxon>
    </lineage>
</organism>
<dbReference type="EC" id="3.1.21.3" evidence="11"/>
<sequence length="1044" mass="122844">MNKNKENELEFQKDLIQALKENGWKNLNKDVETVLDSCTIEDLWNNFFKIVYHNNKDKLNFIDLSTDEKEQLKERIKQCNNAVEANRLINSETILIKRDNINDKENFGKEIYLKIFSRKAINSGDSIYQIAQQVKLPWKSVNRNHVADIILLINGLPLFHIELKRKEYDLSNAISQIKNYIVSDGFDEILKLVQVSVVMSPNEMKYMPTDFSGKSVNNQSFNYWHDDRNNIVKDWRDVTKYFLSIPMAHRLIADFTVCQENEKSLLILRSYQFHAIDKIEKKFKTDKKIFNDPLRTGCAKIGHIWHSTGSGKTLTSFKLSQLLLEWNIADTVVFVVDRTELGSQSFSEFTNFKGSKVNVKIASTTDNLVSLMKEENLINTIIVGSIQKQSRVNNNNFSAKQINKITNQKIVFIFDEAHRSTSGEMIKNINETFPDAAIIGFTGTPLGRENSKNGLTTKEIFGDLLHSYTLLNGIQDKKILDFNIIYKVFDKYTADAISFVNSSSVPYNLVKKAVYNLAHFRDLSEVEKEANRNIEENLLKNGYYDDIRFKRLVVQDILNNQEYFLDNKKYSAILAVKSIPDAIKYFELFKEECEKNIKYKDFKFTTLFDQSLDREEDLSNSEYKASAINNIIERYNNDFNTVIRNTDNVQFKADLSKRLSQKGQFINIENSEKLQLLIVVNQMLTGFDSKYINTIYFDKVMEYEHLIQAISRTNRTLPNKDFGNVIFYRQPNTMNYNLEQSLKMYADINIDTILTLSFEERLEDINNKFNKVEQIFSWYNQNWFESIPEVKLTDNRFFEYSKNMKEAYFHINKIVNDLRSARIMGFDWERAKNEDDICNKIQFKEEDFDALIARSEDIKHYFKKIESQKEIKEINKTKNNEVEFQNLSTEYSVYNENIKLNIVRLQEIINNERTREHIGKEISKFTREHQKILWEILEPYFNNEKNWDYLDIAHEFAEAISDKNNKIISDFCNEWELDFKKINNIIKSTETINVNNRLEDLCKNSFPIIREKLAIKRNKSPKKTLLAEFTTMVEEWIEEQKEIK</sequence>
<dbReference type="EMBL" id="AP014631">
    <property type="protein sequence ID" value="BAP39319.1"/>
    <property type="molecule type" value="Genomic_DNA"/>
</dbReference>
<name>A0A077LAT8_9BACT</name>
<dbReference type="Gene3D" id="3.40.50.300">
    <property type="entry name" value="P-loop containing nucleotide triphosphate hydrolases"/>
    <property type="match status" value="2"/>
</dbReference>
<dbReference type="Proteomes" id="UP000031641">
    <property type="component" value="Chromosome"/>
</dbReference>
<comment type="subunit">
    <text evidence="3 11">The type I restriction/modification system is composed of three polypeptides R, M and S.</text>
</comment>
<evidence type="ECO:0000259" key="12">
    <source>
        <dbReference type="PROSITE" id="PS51192"/>
    </source>
</evidence>
<dbReference type="STRING" id="29554.MCAN360_0002"/>
<dbReference type="PROSITE" id="PS51192">
    <property type="entry name" value="HELICASE_ATP_BIND_1"/>
    <property type="match status" value="1"/>
</dbReference>
<evidence type="ECO:0000313" key="13">
    <source>
        <dbReference type="EMBL" id="BAP39319.1"/>
    </source>
</evidence>
<dbReference type="GO" id="GO:0009307">
    <property type="term" value="P:DNA restriction-modification system"/>
    <property type="evidence" value="ECO:0007669"/>
    <property type="project" value="UniProtKB-KW"/>
</dbReference>
<comment type="similarity">
    <text evidence="2 11">Belongs to the HsdR family.</text>
</comment>
<evidence type="ECO:0000256" key="6">
    <source>
        <dbReference type="ARBA" id="ARBA00022747"/>
    </source>
</evidence>
<keyword evidence="10 11" id="KW-0238">DNA-binding</keyword>
<dbReference type="Pfam" id="PF04313">
    <property type="entry name" value="HSDR_N"/>
    <property type="match status" value="1"/>
</dbReference>
<evidence type="ECO:0000256" key="9">
    <source>
        <dbReference type="ARBA" id="ARBA00022840"/>
    </source>
</evidence>
<dbReference type="KEGG" id="mcan:MCAN360_0002"/>
<dbReference type="GO" id="GO:0003677">
    <property type="term" value="F:DNA binding"/>
    <property type="evidence" value="ECO:0007669"/>
    <property type="project" value="UniProtKB-KW"/>
</dbReference>
<dbReference type="OrthoDB" id="9758243at2"/>
<evidence type="ECO:0000256" key="1">
    <source>
        <dbReference type="ARBA" id="ARBA00000851"/>
    </source>
</evidence>
<keyword evidence="4" id="KW-0540">Nuclease</keyword>
<dbReference type="InterPro" id="IPR007409">
    <property type="entry name" value="Restrct_endonuc_type1_HsdR_N"/>
</dbReference>
<evidence type="ECO:0000256" key="7">
    <source>
        <dbReference type="ARBA" id="ARBA00022759"/>
    </source>
</evidence>
<dbReference type="RefSeq" id="WP_045433117.1">
    <property type="nucleotide sequence ID" value="NZ_AP014631.1"/>
</dbReference>
<comment type="function">
    <text evidence="11">Subunit R is required for both nuclease and ATPase activities, but not for modification.</text>
</comment>
<evidence type="ECO:0000256" key="8">
    <source>
        <dbReference type="ARBA" id="ARBA00022801"/>
    </source>
</evidence>
<evidence type="ECO:0000256" key="11">
    <source>
        <dbReference type="RuleBase" id="RU364115"/>
    </source>
</evidence>
<dbReference type="CDD" id="cd22332">
    <property type="entry name" value="HsdR_N"/>
    <property type="match status" value="1"/>
</dbReference>
<dbReference type="InterPro" id="IPR004473">
    <property type="entry name" value="Restrct_endonuc_typeI_HsdR"/>
</dbReference>
<keyword evidence="9 11" id="KW-0067">ATP-binding</keyword>
<dbReference type="REBASE" id="92140">
    <property type="entry name" value="Mca360ORF9P"/>
</dbReference>
<keyword evidence="5 11" id="KW-0547">Nucleotide-binding</keyword>
<dbReference type="PANTHER" id="PTHR30195">
    <property type="entry name" value="TYPE I SITE-SPECIFIC DEOXYRIBONUCLEASE PROTEIN SUBUNIT M AND R"/>
    <property type="match status" value="1"/>
</dbReference>
<dbReference type="Pfam" id="PF22679">
    <property type="entry name" value="T1R_D3-like"/>
    <property type="match status" value="1"/>
</dbReference>
<dbReference type="InterPro" id="IPR014001">
    <property type="entry name" value="Helicase_ATP-bd"/>
</dbReference>
<dbReference type="PANTHER" id="PTHR30195:SF16">
    <property type="entry name" value="TYPE I RESTRICTION ENZYME ENDONUCLEASE SUBUNIT"/>
    <property type="match status" value="1"/>
</dbReference>
<dbReference type="InterPro" id="IPR055180">
    <property type="entry name" value="HsdR_RecA-like_helicase_dom_2"/>
</dbReference>
<dbReference type="InterPro" id="IPR051268">
    <property type="entry name" value="Type-I_R_enzyme_R_subunit"/>
</dbReference>
<reference evidence="14" key="1">
    <citation type="journal article" date="2014" name="Genome Announc.">
        <title>Complete Genome Sequence of Mycoplasma canadense Strain HAZ 360_1 from Bovine Mastitic Milk in Japan.</title>
        <authorList>
            <person name="Hata E."/>
        </authorList>
    </citation>
    <scope>NUCLEOTIDE SEQUENCE [LARGE SCALE GENOMIC DNA]</scope>
    <source>
        <strain evidence="14">HAZ360_1</strain>
    </source>
</reference>
<dbReference type="SMART" id="SM00487">
    <property type="entry name" value="DEXDc"/>
    <property type="match status" value="1"/>
</dbReference>
<dbReference type="InterPro" id="IPR040980">
    <property type="entry name" value="SWI2_SNF2"/>
</dbReference>
<dbReference type="SUPFAM" id="SSF52540">
    <property type="entry name" value="P-loop containing nucleoside triphosphate hydrolases"/>
    <property type="match status" value="2"/>
</dbReference>
<evidence type="ECO:0000256" key="4">
    <source>
        <dbReference type="ARBA" id="ARBA00022722"/>
    </source>
</evidence>
<evidence type="ECO:0000256" key="10">
    <source>
        <dbReference type="ARBA" id="ARBA00023125"/>
    </source>
</evidence>